<evidence type="ECO:0000313" key="2">
    <source>
        <dbReference type="Proteomes" id="UP001575622"/>
    </source>
</evidence>
<dbReference type="PROSITE" id="PS51257">
    <property type="entry name" value="PROKAR_LIPOPROTEIN"/>
    <property type="match status" value="1"/>
</dbReference>
<accession>A0ABV4UY83</accession>
<dbReference type="Proteomes" id="UP001575622">
    <property type="component" value="Unassembled WGS sequence"/>
</dbReference>
<proteinExistence type="predicted"/>
<dbReference type="Pfam" id="PF16800">
    <property type="entry name" value="Endopep_inhib"/>
    <property type="match status" value="1"/>
</dbReference>
<comment type="caution">
    <text evidence="1">The sequence shown here is derived from an EMBL/GenBank/DDBJ whole genome shotgun (WGS) entry which is preliminary data.</text>
</comment>
<gene>
    <name evidence="1" type="ORF">ACEU3E_04135</name>
</gene>
<organism evidence="1 2">
    <name type="scientific">Paenibacillus oleatilyticus</name>
    <dbReference type="NCBI Taxonomy" id="2594886"/>
    <lineage>
        <taxon>Bacteria</taxon>
        <taxon>Bacillati</taxon>
        <taxon>Bacillota</taxon>
        <taxon>Bacilli</taxon>
        <taxon>Bacillales</taxon>
        <taxon>Paenibacillaceae</taxon>
        <taxon>Paenibacillus</taxon>
    </lineage>
</organism>
<evidence type="ECO:0000313" key="1">
    <source>
        <dbReference type="EMBL" id="MFB0841346.1"/>
    </source>
</evidence>
<sequence>MFTNKIVLHVLISIFILFSTLGCTEQNEKNGVVQKNDQDDLRHENVVDNKVSSANAPSSSINTAPRNASVPELSEEAAIKLIEEARDRNYKLLQKGGPCEDFTYVNTEDSGYGIICDEINSEEKIQSYLEEAFTPSIAQKIRNKLNLRYIGNELAFNPLDWGSMYDWGNIKVLESKKDGDQVTFFLKVGLLVASDEQKTVAIKLKYMDKVGWRVDTEPKYFL</sequence>
<dbReference type="EMBL" id="JBHDLN010000002">
    <property type="protein sequence ID" value="MFB0841346.1"/>
    <property type="molecule type" value="Genomic_DNA"/>
</dbReference>
<dbReference type="RefSeq" id="WP_373948794.1">
    <property type="nucleotide sequence ID" value="NZ_JBHDLN010000002.1"/>
</dbReference>
<keyword evidence="2" id="KW-1185">Reference proteome</keyword>
<dbReference type="InterPro" id="IPR053749">
    <property type="entry name" value="TA_system-associated_sf"/>
</dbReference>
<dbReference type="InterPro" id="IPR031841">
    <property type="entry name" value="Endopep_inhib"/>
</dbReference>
<dbReference type="Gene3D" id="3.10.450.420">
    <property type="match status" value="1"/>
</dbReference>
<protein>
    <submittedName>
        <fullName evidence="1">DL-endopeptidase inhibitor IseA family protein</fullName>
    </submittedName>
</protein>
<reference evidence="1 2" key="1">
    <citation type="submission" date="2024-09" db="EMBL/GenBank/DDBJ databases">
        <authorList>
            <person name="Makale K.P.P."/>
            <person name="Makhzoum A."/>
            <person name="Rantong G."/>
            <person name="Rahube T.O."/>
        </authorList>
    </citation>
    <scope>NUCLEOTIDE SEQUENCE [LARGE SCALE GENOMIC DNA]</scope>
    <source>
        <strain evidence="1 2">KM_D13</strain>
    </source>
</reference>
<name>A0ABV4UY83_9BACL</name>